<accession>A6GDE9</accession>
<feature type="binding site" evidence="5 8">
    <location>
        <position position="218"/>
    </location>
    <ligand>
        <name>NAD(+)</name>
        <dbReference type="ChEBI" id="CHEBI:57540"/>
    </ligand>
</feature>
<dbReference type="UniPathway" id="UPA00031">
    <property type="reaction ID" value="UER00014"/>
</dbReference>
<dbReference type="InterPro" id="IPR012131">
    <property type="entry name" value="Hstdl_DH"/>
</dbReference>
<dbReference type="PIRSF" id="PIRSF000099">
    <property type="entry name" value="Histidinol_dh"/>
    <property type="match status" value="1"/>
</dbReference>
<comment type="caution">
    <text evidence="12">The sequence shown here is derived from an EMBL/GenBank/DDBJ whole genome shotgun (WGS) entry which is preliminary data.</text>
</comment>
<evidence type="ECO:0000256" key="5">
    <source>
        <dbReference type="HAMAP-Rule" id="MF_01024"/>
    </source>
</evidence>
<evidence type="ECO:0000313" key="13">
    <source>
        <dbReference type="Proteomes" id="UP000005801"/>
    </source>
</evidence>
<sequence>MSDTTAATAEQFAGLRVLDLRAGGEAERLAELQGRWRGLCERSFGLDGDADAAAKAIIAHVRTEGDEAIIELTERFESRRLTAADFEVPMGKARAALEALDAPTRAALEAAAERVRRFHAVQAQALVSTGQIAPPESAAGDERATEYLASRVAPLQRVAVYAPGGTAAYPSSVLHAAIPAKVVGVAEVVLLTPRPSPVVLAAAALAGVDRVFQIGGAQAIAAVAFGTATLPRVDKIVGPGNAYVTAAKRLVFGRCDIDSIAGPSEILVVADASADPALVAADLISQAEHDVQASPVLLCSDPSLPARVDAALHQQLADLPRRAIAIAALRDQGAAVIVDDRAALAREADAYAPEHLELLVDSPAELAAQIHRAGAIFVGPWTPEAAGDYTAGPSHVLPTAGGARFSSPVGCWDFVRYTSVLELGPKALRAQADAITTLARAEGLEGHARAVEQRLRTDPVNVQAKVGGAA</sequence>
<evidence type="ECO:0000256" key="7">
    <source>
        <dbReference type="PIRSR" id="PIRSR000099-1"/>
    </source>
</evidence>
<comment type="similarity">
    <text evidence="1 5 6 11">Belongs to the histidinol dehydrogenase family.</text>
</comment>
<dbReference type="InterPro" id="IPR022695">
    <property type="entry name" value="Histidinol_DH_monofunct"/>
</dbReference>
<keyword evidence="5 8" id="KW-0520">NAD</keyword>
<feature type="binding site" evidence="5 10">
    <location>
        <position position="447"/>
    </location>
    <ligand>
        <name>Zn(2+)</name>
        <dbReference type="ChEBI" id="CHEBI:29105"/>
    </ligand>
</feature>
<dbReference type="PANTHER" id="PTHR21256:SF2">
    <property type="entry name" value="HISTIDINE BIOSYNTHESIS TRIFUNCTIONAL PROTEIN"/>
    <property type="match status" value="1"/>
</dbReference>
<dbReference type="EC" id="1.1.1.23" evidence="5"/>
<feature type="binding site" evidence="5 10">
    <location>
        <position position="286"/>
    </location>
    <ligand>
        <name>Zn(2+)</name>
        <dbReference type="ChEBI" id="CHEBI:29105"/>
    </ligand>
</feature>
<feature type="binding site" evidence="5 9">
    <location>
        <position position="447"/>
    </location>
    <ligand>
        <name>substrate</name>
    </ligand>
</feature>
<dbReference type="SUPFAM" id="SSF53720">
    <property type="entry name" value="ALDH-like"/>
    <property type="match status" value="1"/>
</dbReference>
<organism evidence="12 13">
    <name type="scientific">Plesiocystis pacifica SIR-1</name>
    <dbReference type="NCBI Taxonomy" id="391625"/>
    <lineage>
        <taxon>Bacteria</taxon>
        <taxon>Pseudomonadati</taxon>
        <taxon>Myxococcota</taxon>
        <taxon>Polyangia</taxon>
        <taxon>Nannocystales</taxon>
        <taxon>Nannocystaceae</taxon>
        <taxon>Plesiocystis</taxon>
    </lineage>
</organism>
<comment type="catalytic activity">
    <reaction evidence="5">
        <text>L-histidinol + 2 NAD(+) + H2O = L-histidine + 2 NADH + 3 H(+)</text>
        <dbReference type="Rhea" id="RHEA:20641"/>
        <dbReference type="ChEBI" id="CHEBI:15377"/>
        <dbReference type="ChEBI" id="CHEBI:15378"/>
        <dbReference type="ChEBI" id="CHEBI:57540"/>
        <dbReference type="ChEBI" id="CHEBI:57595"/>
        <dbReference type="ChEBI" id="CHEBI:57699"/>
        <dbReference type="ChEBI" id="CHEBI:57945"/>
        <dbReference type="EC" id="1.1.1.23"/>
    </reaction>
</comment>
<feature type="binding site" evidence="5 10">
    <location>
        <position position="388"/>
    </location>
    <ligand>
        <name>Zn(2+)</name>
        <dbReference type="ChEBI" id="CHEBI:29105"/>
    </ligand>
</feature>
<comment type="function">
    <text evidence="5">Catalyzes the sequential NAD-dependent oxidations of L-histidinol to L-histidinaldehyde and then to L-histidine.</text>
</comment>
<feature type="binding site" evidence="5 10">
    <location>
        <position position="289"/>
    </location>
    <ligand>
        <name>Zn(2+)</name>
        <dbReference type="ChEBI" id="CHEBI:29105"/>
    </ligand>
</feature>
<dbReference type="GO" id="GO:0051287">
    <property type="term" value="F:NAD binding"/>
    <property type="evidence" value="ECO:0007669"/>
    <property type="project" value="InterPro"/>
</dbReference>
<feature type="binding site" evidence="5 9">
    <location>
        <position position="388"/>
    </location>
    <ligand>
        <name>substrate</name>
    </ligand>
</feature>
<feature type="binding site" evidence="5 9">
    <location>
        <position position="286"/>
    </location>
    <ligand>
        <name>substrate</name>
    </ligand>
</feature>
<dbReference type="OrthoDB" id="9805269at2"/>
<dbReference type="FunFam" id="3.40.50.1980:FF:000001">
    <property type="entry name" value="Histidinol dehydrogenase"/>
    <property type="match status" value="1"/>
</dbReference>
<evidence type="ECO:0000256" key="6">
    <source>
        <dbReference type="PIRNR" id="PIRNR000099"/>
    </source>
</evidence>
<evidence type="ECO:0000256" key="9">
    <source>
        <dbReference type="PIRSR" id="PIRSR000099-3"/>
    </source>
</evidence>
<feature type="active site" description="Proton acceptor" evidence="5 7">
    <location>
        <position position="355"/>
    </location>
</feature>
<dbReference type="PANTHER" id="PTHR21256">
    <property type="entry name" value="HISTIDINOL DEHYDROGENASE HDH"/>
    <property type="match status" value="1"/>
</dbReference>
<comment type="cofactor">
    <cofactor evidence="5 10">
        <name>Zn(2+)</name>
        <dbReference type="ChEBI" id="CHEBI:29105"/>
    </cofactor>
    <text evidence="5 10">Binds 1 zinc ion per subunit.</text>
</comment>
<keyword evidence="3 5" id="KW-0862">Zinc</keyword>
<keyword evidence="5" id="KW-0368">Histidine biosynthesis</keyword>
<dbReference type="InterPro" id="IPR001692">
    <property type="entry name" value="Histidinol_DH_CS"/>
</dbReference>
<dbReference type="GO" id="GO:0004399">
    <property type="term" value="F:histidinol dehydrogenase activity"/>
    <property type="evidence" value="ECO:0007669"/>
    <property type="project" value="UniProtKB-UniRule"/>
</dbReference>
<dbReference type="Pfam" id="PF00815">
    <property type="entry name" value="Histidinol_dh"/>
    <property type="match status" value="1"/>
</dbReference>
<dbReference type="EMBL" id="ABCS01000072">
    <property type="protein sequence ID" value="EDM76140.1"/>
    <property type="molecule type" value="Genomic_DNA"/>
</dbReference>
<dbReference type="CDD" id="cd06572">
    <property type="entry name" value="Histidinol_dh"/>
    <property type="match status" value="1"/>
</dbReference>
<feature type="binding site" evidence="5 9">
    <location>
        <position position="442"/>
    </location>
    <ligand>
        <name>substrate</name>
    </ligand>
</feature>
<dbReference type="RefSeq" id="WP_006974739.1">
    <property type="nucleotide sequence ID" value="NZ_ABCS01000072.1"/>
</dbReference>
<evidence type="ECO:0000256" key="4">
    <source>
        <dbReference type="ARBA" id="ARBA00023002"/>
    </source>
</evidence>
<evidence type="ECO:0000256" key="1">
    <source>
        <dbReference type="ARBA" id="ARBA00010178"/>
    </source>
</evidence>
<dbReference type="PRINTS" id="PR00083">
    <property type="entry name" value="HOLDHDRGNASE"/>
</dbReference>
<comment type="pathway">
    <text evidence="5">Amino-acid biosynthesis; L-histidine biosynthesis; L-histidine from 5-phospho-alpha-D-ribose 1-diphosphate: step 9/9.</text>
</comment>
<keyword evidence="5" id="KW-0028">Amino-acid biosynthesis</keyword>
<dbReference type="eggNOG" id="COG0141">
    <property type="taxonomic scope" value="Bacteria"/>
</dbReference>
<feature type="binding site" evidence="5 9">
    <location>
        <position position="355"/>
    </location>
    <ligand>
        <name>substrate</name>
    </ligand>
</feature>
<dbReference type="GO" id="GO:0008270">
    <property type="term" value="F:zinc ion binding"/>
    <property type="evidence" value="ECO:0007669"/>
    <property type="project" value="UniProtKB-UniRule"/>
</dbReference>
<keyword evidence="4 5" id="KW-0560">Oxidoreductase</keyword>
<feature type="binding site" evidence="5 9">
    <location>
        <position position="289"/>
    </location>
    <ligand>
        <name>substrate</name>
    </ligand>
</feature>
<keyword evidence="13" id="KW-1185">Reference proteome</keyword>
<dbReference type="Gene3D" id="3.40.50.1980">
    <property type="entry name" value="Nitrogenase molybdenum iron protein domain"/>
    <property type="match status" value="2"/>
</dbReference>
<dbReference type="Gene3D" id="1.20.5.1300">
    <property type="match status" value="1"/>
</dbReference>
<evidence type="ECO:0000256" key="8">
    <source>
        <dbReference type="PIRSR" id="PIRSR000099-2"/>
    </source>
</evidence>
<dbReference type="PROSITE" id="PS00611">
    <property type="entry name" value="HISOL_DEHYDROGENASE"/>
    <property type="match status" value="1"/>
</dbReference>
<dbReference type="HAMAP" id="MF_01024">
    <property type="entry name" value="HisD"/>
    <property type="match status" value="1"/>
</dbReference>
<reference evidence="12 13" key="1">
    <citation type="submission" date="2007-06" db="EMBL/GenBank/DDBJ databases">
        <authorList>
            <person name="Shimkets L."/>
            <person name="Ferriera S."/>
            <person name="Johnson J."/>
            <person name="Kravitz S."/>
            <person name="Beeson K."/>
            <person name="Sutton G."/>
            <person name="Rogers Y.-H."/>
            <person name="Friedman R."/>
            <person name="Frazier M."/>
            <person name="Venter J.C."/>
        </authorList>
    </citation>
    <scope>NUCLEOTIDE SEQUENCE [LARGE SCALE GENOMIC DNA]</scope>
    <source>
        <strain evidence="12 13">SIR-1</strain>
    </source>
</reference>
<feature type="binding site" evidence="5 9">
    <location>
        <position position="264"/>
    </location>
    <ligand>
        <name>substrate</name>
    </ligand>
</feature>
<feature type="binding site" evidence="5 8">
    <location>
        <position position="241"/>
    </location>
    <ligand>
        <name>NAD(+)</name>
        <dbReference type="ChEBI" id="CHEBI:57540"/>
    </ligand>
</feature>
<evidence type="ECO:0000313" key="12">
    <source>
        <dbReference type="EMBL" id="EDM76140.1"/>
    </source>
</evidence>
<evidence type="ECO:0000256" key="3">
    <source>
        <dbReference type="ARBA" id="ARBA00022833"/>
    </source>
</evidence>
<feature type="active site" description="Proton acceptor" evidence="5 7">
    <location>
        <position position="354"/>
    </location>
</feature>
<feature type="binding site" evidence="5 8">
    <location>
        <position position="161"/>
    </location>
    <ligand>
        <name>NAD(+)</name>
        <dbReference type="ChEBI" id="CHEBI:57540"/>
    </ligand>
</feature>
<name>A6GDE9_9BACT</name>
<dbReference type="GO" id="GO:0005829">
    <property type="term" value="C:cytosol"/>
    <property type="evidence" value="ECO:0007669"/>
    <property type="project" value="TreeGrafter"/>
</dbReference>
<dbReference type="NCBIfam" id="TIGR00069">
    <property type="entry name" value="hisD"/>
    <property type="match status" value="1"/>
</dbReference>
<dbReference type="GO" id="GO:0000105">
    <property type="term" value="P:L-histidine biosynthetic process"/>
    <property type="evidence" value="ECO:0007669"/>
    <property type="project" value="UniProtKB-UniRule"/>
</dbReference>
<protein>
    <recommendedName>
        <fullName evidence="5">Histidinol dehydrogenase</fullName>
        <shortName evidence="5">HDH</shortName>
        <ecNumber evidence="5">1.1.1.23</ecNumber>
    </recommendedName>
</protein>
<dbReference type="InterPro" id="IPR016161">
    <property type="entry name" value="Ald_DH/histidinol_DH"/>
</dbReference>
<keyword evidence="2 5" id="KW-0479">Metal-binding</keyword>
<evidence type="ECO:0000256" key="11">
    <source>
        <dbReference type="RuleBase" id="RU004175"/>
    </source>
</evidence>
<gene>
    <name evidence="5" type="primary">hisD</name>
    <name evidence="12" type="ORF">PPSIR1_31433</name>
</gene>
<evidence type="ECO:0000256" key="10">
    <source>
        <dbReference type="PIRSR" id="PIRSR000099-4"/>
    </source>
</evidence>
<dbReference type="AlphaFoldDB" id="A6GDE9"/>
<evidence type="ECO:0000256" key="2">
    <source>
        <dbReference type="ARBA" id="ARBA00022723"/>
    </source>
</evidence>
<proteinExistence type="inferred from homology"/>
<dbReference type="Proteomes" id="UP000005801">
    <property type="component" value="Unassembled WGS sequence"/>
</dbReference>
<dbReference type="STRING" id="391625.PPSIR1_31433"/>